<sequence>MDRTFLYRHRDLLALIHTAECAPSRLEQQTVDLKAALEERGAELEAGRDANRQLTRALNQRA</sequence>
<feature type="compositionally biased region" description="Polar residues" evidence="1">
    <location>
        <begin position="52"/>
        <end position="62"/>
    </location>
</feature>
<dbReference type="Proteomes" id="UP001551189">
    <property type="component" value="Unassembled WGS sequence"/>
</dbReference>
<dbReference type="RefSeq" id="WP_359701608.1">
    <property type="nucleotide sequence ID" value="NZ_JBEYXT010000273.1"/>
</dbReference>
<gene>
    <name evidence="2" type="ORF">ABZ931_34950</name>
</gene>
<organism evidence="2 3">
    <name type="scientific">Streptomyces neyagawaensis</name>
    <dbReference type="NCBI Taxonomy" id="42238"/>
    <lineage>
        <taxon>Bacteria</taxon>
        <taxon>Bacillati</taxon>
        <taxon>Actinomycetota</taxon>
        <taxon>Actinomycetes</taxon>
        <taxon>Kitasatosporales</taxon>
        <taxon>Streptomycetaceae</taxon>
        <taxon>Streptomyces</taxon>
    </lineage>
</organism>
<dbReference type="EMBL" id="JBEYXT010000273">
    <property type="protein sequence ID" value="MEU6806152.1"/>
    <property type="molecule type" value="Genomic_DNA"/>
</dbReference>
<feature type="region of interest" description="Disordered" evidence="1">
    <location>
        <begin position="42"/>
        <end position="62"/>
    </location>
</feature>
<accession>A0ABV3B9M0</accession>
<feature type="compositionally biased region" description="Basic and acidic residues" evidence="1">
    <location>
        <begin position="42"/>
        <end position="51"/>
    </location>
</feature>
<evidence type="ECO:0000256" key="1">
    <source>
        <dbReference type="SAM" id="MobiDB-lite"/>
    </source>
</evidence>
<comment type="caution">
    <text evidence="2">The sequence shown here is derived from an EMBL/GenBank/DDBJ whole genome shotgun (WGS) entry which is preliminary data.</text>
</comment>
<reference evidence="2 3" key="1">
    <citation type="submission" date="2024-06" db="EMBL/GenBank/DDBJ databases">
        <title>The Natural Products Discovery Center: Release of the First 8490 Sequenced Strains for Exploring Actinobacteria Biosynthetic Diversity.</title>
        <authorList>
            <person name="Kalkreuter E."/>
            <person name="Kautsar S.A."/>
            <person name="Yang D."/>
            <person name="Bader C.D."/>
            <person name="Teijaro C.N."/>
            <person name="Fluegel L."/>
            <person name="Davis C.M."/>
            <person name="Simpson J.R."/>
            <person name="Lauterbach L."/>
            <person name="Steele A.D."/>
            <person name="Gui C."/>
            <person name="Meng S."/>
            <person name="Li G."/>
            <person name="Viehrig K."/>
            <person name="Ye F."/>
            <person name="Su P."/>
            <person name="Kiefer A.F."/>
            <person name="Nichols A."/>
            <person name="Cepeda A.J."/>
            <person name="Yan W."/>
            <person name="Fan B."/>
            <person name="Jiang Y."/>
            <person name="Adhikari A."/>
            <person name="Zheng C.-J."/>
            <person name="Schuster L."/>
            <person name="Cowan T.M."/>
            <person name="Smanski M.J."/>
            <person name="Chevrette M.G."/>
            <person name="De Carvalho L.P.S."/>
            <person name="Shen B."/>
        </authorList>
    </citation>
    <scope>NUCLEOTIDE SEQUENCE [LARGE SCALE GENOMIC DNA]</scope>
    <source>
        <strain evidence="2 3">NPDC046851</strain>
    </source>
</reference>
<name>A0ABV3B9M0_9ACTN</name>
<evidence type="ECO:0000313" key="2">
    <source>
        <dbReference type="EMBL" id="MEU6806152.1"/>
    </source>
</evidence>
<keyword evidence="3" id="KW-1185">Reference proteome</keyword>
<evidence type="ECO:0000313" key="3">
    <source>
        <dbReference type="Proteomes" id="UP001551189"/>
    </source>
</evidence>
<proteinExistence type="predicted"/>
<protein>
    <submittedName>
        <fullName evidence="2">Uncharacterized protein</fullName>
    </submittedName>
</protein>